<accession>A0A1G5G8C8</accession>
<keyword evidence="5" id="KW-0808">Transferase</keyword>
<evidence type="ECO:0000256" key="2">
    <source>
        <dbReference type="SAM" id="SignalP"/>
    </source>
</evidence>
<dbReference type="STRING" id="336292.SAMN05660710_01656"/>
<feature type="chain" id="PRO_5011694817" evidence="2">
    <location>
        <begin position="21"/>
        <end position="247"/>
    </location>
</feature>
<reference evidence="5 6" key="1">
    <citation type="submission" date="2016-10" db="EMBL/GenBank/DDBJ databases">
        <authorList>
            <person name="de Groot N.N."/>
        </authorList>
    </citation>
    <scope>NUCLEOTIDE SEQUENCE [LARGE SCALE GENOMIC DNA]</scope>
    <source>
        <strain evidence="5 6">CGMCC 1.8925</strain>
    </source>
</reference>
<organism evidence="5 6">
    <name type="scientific">Paracoccus tibetensis</name>
    <dbReference type="NCBI Taxonomy" id="336292"/>
    <lineage>
        <taxon>Bacteria</taxon>
        <taxon>Pseudomonadati</taxon>
        <taxon>Pseudomonadota</taxon>
        <taxon>Alphaproteobacteria</taxon>
        <taxon>Rhodobacterales</taxon>
        <taxon>Paracoccaceae</taxon>
        <taxon>Paracoccus</taxon>
    </lineage>
</organism>
<feature type="domain" description="Double zinc ribbon" evidence="4">
    <location>
        <begin position="10"/>
        <end position="73"/>
    </location>
</feature>
<sequence>MLSGAVKAALALIYPPQCLACGEAVAGGEGVVSLCPACWPDAAFAGASCCGSCGVPLPAGLDGEDGLICDDCLGQPRPWAQARAALVYAGTGKKLVLALKHADRPDLAPALGAWLARAAGPLVTPETVVVPVPLHLRRLMRRKYNQAELLAGHVAKAHGLTLAPRLLRRVRHTEGQDHRGVLDRVANVAGALAVDAARAAPLARRPVLLVDDVMASGATMAEAAGALAAAGLGPIHVAVLARAVKDA</sequence>
<dbReference type="InterPro" id="IPR029057">
    <property type="entry name" value="PRTase-like"/>
</dbReference>
<dbReference type="PANTHER" id="PTHR47505:SF1">
    <property type="entry name" value="DNA UTILIZATION PROTEIN YHGH"/>
    <property type="match status" value="1"/>
</dbReference>
<dbReference type="Proteomes" id="UP000199502">
    <property type="component" value="Unassembled WGS sequence"/>
</dbReference>
<gene>
    <name evidence="5" type="ORF">SAMN05660710_01656</name>
</gene>
<dbReference type="InterPro" id="IPR044005">
    <property type="entry name" value="DZR_2"/>
</dbReference>
<keyword evidence="2" id="KW-0732">Signal</keyword>
<dbReference type="Pfam" id="PF18912">
    <property type="entry name" value="DZR_2"/>
    <property type="match status" value="1"/>
</dbReference>
<evidence type="ECO:0000256" key="1">
    <source>
        <dbReference type="ARBA" id="ARBA00008007"/>
    </source>
</evidence>
<dbReference type="GO" id="GO:0016757">
    <property type="term" value="F:glycosyltransferase activity"/>
    <property type="evidence" value="ECO:0007669"/>
    <property type="project" value="UniProtKB-KW"/>
</dbReference>
<keyword evidence="6" id="KW-1185">Reference proteome</keyword>
<dbReference type="SUPFAM" id="SSF53271">
    <property type="entry name" value="PRTase-like"/>
    <property type="match status" value="1"/>
</dbReference>
<keyword evidence="5" id="KW-0328">Glycosyltransferase</keyword>
<evidence type="ECO:0000313" key="5">
    <source>
        <dbReference type="EMBL" id="SCY47812.1"/>
    </source>
</evidence>
<dbReference type="Gene3D" id="3.40.50.2020">
    <property type="match status" value="1"/>
</dbReference>
<feature type="signal peptide" evidence="2">
    <location>
        <begin position="1"/>
        <end position="20"/>
    </location>
</feature>
<dbReference type="Pfam" id="PF00156">
    <property type="entry name" value="Pribosyltran"/>
    <property type="match status" value="1"/>
</dbReference>
<evidence type="ECO:0000259" key="4">
    <source>
        <dbReference type="Pfam" id="PF18912"/>
    </source>
</evidence>
<dbReference type="EMBL" id="FMVT01000005">
    <property type="protein sequence ID" value="SCY47812.1"/>
    <property type="molecule type" value="Genomic_DNA"/>
</dbReference>
<dbReference type="AlphaFoldDB" id="A0A1G5G8C8"/>
<protein>
    <submittedName>
        <fullName evidence="5">Predicted amidophosphoribosyltransferases</fullName>
    </submittedName>
</protein>
<dbReference type="InterPro" id="IPR051910">
    <property type="entry name" value="ComF/GntX_DNA_util-trans"/>
</dbReference>
<name>A0A1G5G8C8_9RHOB</name>
<dbReference type="PANTHER" id="PTHR47505">
    <property type="entry name" value="DNA UTILIZATION PROTEIN YHGH"/>
    <property type="match status" value="1"/>
</dbReference>
<evidence type="ECO:0000259" key="3">
    <source>
        <dbReference type="Pfam" id="PF00156"/>
    </source>
</evidence>
<evidence type="ECO:0000313" key="6">
    <source>
        <dbReference type="Proteomes" id="UP000199502"/>
    </source>
</evidence>
<feature type="domain" description="Phosphoribosyltransferase" evidence="3">
    <location>
        <begin position="188"/>
        <end position="242"/>
    </location>
</feature>
<proteinExistence type="inferred from homology"/>
<dbReference type="InterPro" id="IPR000836">
    <property type="entry name" value="PRTase_dom"/>
</dbReference>
<comment type="similarity">
    <text evidence="1">Belongs to the ComF/GntX family.</text>
</comment>